<evidence type="ECO:0000256" key="6">
    <source>
        <dbReference type="ARBA" id="ARBA00023319"/>
    </source>
</evidence>
<protein>
    <recommendedName>
        <fullName evidence="8">Ig-like domain-containing protein</fullName>
    </recommendedName>
</protein>
<dbReference type="InterPro" id="IPR036179">
    <property type="entry name" value="Ig-like_dom_sf"/>
</dbReference>
<proteinExistence type="predicted"/>
<reference evidence="9" key="1">
    <citation type="submission" date="2025-08" db="UniProtKB">
        <authorList>
            <consortium name="Ensembl"/>
        </authorList>
    </citation>
    <scope>IDENTIFICATION</scope>
</reference>
<evidence type="ECO:0000259" key="8">
    <source>
        <dbReference type="PROSITE" id="PS50835"/>
    </source>
</evidence>
<dbReference type="Pfam" id="PF07654">
    <property type="entry name" value="C1-set"/>
    <property type="match status" value="1"/>
</dbReference>
<dbReference type="InterPro" id="IPR013783">
    <property type="entry name" value="Ig-like_fold"/>
</dbReference>
<feature type="transmembrane region" description="Helical" evidence="7">
    <location>
        <begin position="220"/>
        <end position="245"/>
    </location>
</feature>
<evidence type="ECO:0000256" key="2">
    <source>
        <dbReference type="ARBA" id="ARBA00022692"/>
    </source>
</evidence>
<dbReference type="AlphaFoldDB" id="A0A8C9NQ55"/>
<keyword evidence="2 7" id="KW-0812">Transmembrane</keyword>
<keyword evidence="5" id="KW-0675">Receptor</keyword>
<evidence type="ECO:0000256" key="7">
    <source>
        <dbReference type="SAM" id="Phobius"/>
    </source>
</evidence>
<keyword evidence="10" id="KW-1185">Reference proteome</keyword>
<feature type="domain" description="Ig-like" evidence="8">
    <location>
        <begin position="102"/>
        <end position="194"/>
    </location>
</feature>
<dbReference type="Proteomes" id="UP000694409">
    <property type="component" value="Unassembled WGS sequence"/>
</dbReference>
<dbReference type="InterPro" id="IPR007110">
    <property type="entry name" value="Ig-like_dom"/>
</dbReference>
<name>A0A8C9NQ55_SERCA</name>
<organism evidence="9 10">
    <name type="scientific">Serinus canaria</name>
    <name type="common">Island canary</name>
    <name type="synonym">Fringilla canaria</name>
    <dbReference type="NCBI Taxonomy" id="9135"/>
    <lineage>
        <taxon>Eukaryota</taxon>
        <taxon>Metazoa</taxon>
        <taxon>Chordata</taxon>
        <taxon>Craniata</taxon>
        <taxon>Vertebrata</taxon>
        <taxon>Euteleostomi</taxon>
        <taxon>Archelosauria</taxon>
        <taxon>Archosauria</taxon>
        <taxon>Dinosauria</taxon>
        <taxon>Saurischia</taxon>
        <taxon>Theropoda</taxon>
        <taxon>Coelurosauria</taxon>
        <taxon>Aves</taxon>
        <taxon>Neognathae</taxon>
        <taxon>Neoaves</taxon>
        <taxon>Telluraves</taxon>
        <taxon>Australaves</taxon>
        <taxon>Passeriformes</taxon>
        <taxon>Passeroidea</taxon>
        <taxon>Fringillidae</taxon>
        <taxon>Carduelinae</taxon>
        <taxon>Serinus</taxon>
    </lineage>
</organism>
<keyword evidence="6" id="KW-0393">Immunoglobulin domain</keyword>
<evidence type="ECO:0000313" key="10">
    <source>
        <dbReference type="Proteomes" id="UP000694409"/>
    </source>
</evidence>
<dbReference type="SMART" id="SM00407">
    <property type="entry name" value="IGc1"/>
    <property type="match status" value="1"/>
</dbReference>
<dbReference type="InterPro" id="IPR051117">
    <property type="entry name" value="TRG_var/const_region"/>
</dbReference>
<dbReference type="PANTHER" id="PTHR19256">
    <property type="entry name" value="T-CELL RECEPTOR GAMMA CHAIN"/>
    <property type="match status" value="1"/>
</dbReference>
<accession>A0A8C9NQ55</accession>
<evidence type="ECO:0000256" key="3">
    <source>
        <dbReference type="ARBA" id="ARBA00022989"/>
    </source>
</evidence>
<evidence type="ECO:0000256" key="5">
    <source>
        <dbReference type="ARBA" id="ARBA00023170"/>
    </source>
</evidence>
<comment type="subcellular location">
    <subcellularLocation>
        <location evidence="1">Membrane</location>
    </subcellularLocation>
</comment>
<dbReference type="Ensembl" id="ENSSCAT00000026143.1">
    <property type="protein sequence ID" value="ENSSCAP00000023479.1"/>
    <property type="gene ID" value="ENSSCAG00000016826.1"/>
</dbReference>
<sequence length="255" mass="29921">MTSQQPRTGSSGRLPWMIGKNWDFLHQWYIKRACWLIVKSKHSVEHLDQILWLGNKADCLCLCKKSAVQEILISIIRLWDPDVKIFGSGTELRVSKKRSSPPKNSEILQKKHANQIMYVCFIEKFYPEVIRVTWTEDEKEVTDNVVKGDTWKSTKEDEYTIASWLTVPAESEDKKYYCKYEHEEESTSLPTQVASVKTSPQEEDCRTIFNRDQLMHKTAYLVYVILLLKSSVYNIIILFFIYRMWALTKHQGKKA</sequence>
<dbReference type="InterPro" id="IPR003597">
    <property type="entry name" value="Ig_C1-set"/>
</dbReference>
<dbReference type="Gene3D" id="2.60.40.10">
    <property type="entry name" value="Immunoglobulins"/>
    <property type="match status" value="1"/>
</dbReference>
<dbReference type="GO" id="GO:0016020">
    <property type="term" value="C:membrane"/>
    <property type="evidence" value="ECO:0007669"/>
    <property type="project" value="UniProtKB-SubCell"/>
</dbReference>
<keyword evidence="3 7" id="KW-1133">Transmembrane helix</keyword>
<dbReference type="SUPFAM" id="SSF48726">
    <property type="entry name" value="Immunoglobulin"/>
    <property type="match status" value="1"/>
</dbReference>
<evidence type="ECO:0000313" key="9">
    <source>
        <dbReference type="Ensembl" id="ENSSCAP00000023479.1"/>
    </source>
</evidence>
<evidence type="ECO:0000256" key="1">
    <source>
        <dbReference type="ARBA" id="ARBA00004370"/>
    </source>
</evidence>
<reference evidence="9" key="2">
    <citation type="submission" date="2025-09" db="UniProtKB">
        <authorList>
            <consortium name="Ensembl"/>
        </authorList>
    </citation>
    <scope>IDENTIFICATION</scope>
</reference>
<dbReference type="PROSITE" id="PS50835">
    <property type="entry name" value="IG_LIKE"/>
    <property type="match status" value="1"/>
</dbReference>
<dbReference type="PANTHER" id="PTHR19256:SF65">
    <property type="entry name" value="T CELL RECEPTOR GAMMA CONSTANT 1-RELATED"/>
    <property type="match status" value="1"/>
</dbReference>
<evidence type="ECO:0000256" key="4">
    <source>
        <dbReference type="ARBA" id="ARBA00023136"/>
    </source>
</evidence>
<keyword evidence="4 7" id="KW-0472">Membrane</keyword>
<dbReference type="GeneTree" id="ENSGT00940000153143"/>